<gene>
    <name evidence="1" type="ORF">BCF58_3162</name>
</gene>
<protein>
    <recommendedName>
        <fullName evidence="3">Lipoprotein</fullName>
    </recommendedName>
</protein>
<dbReference type="PROSITE" id="PS51257">
    <property type="entry name" value="PROKAR_LIPOPROTEIN"/>
    <property type="match status" value="1"/>
</dbReference>
<evidence type="ECO:0000313" key="2">
    <source>
        <dbReference type="Proteomes" id="UP000272428"/>
    </source>
</evidence>
<dbReference type="AlphaFoldDB" id="A0A495SC44"/>
<proteinExistence type="predicted"/>
<organism evidence="1 2">
    <name type="scientific">Chryseobacterium defluvii</name>
    <dbReference type="NCBI Taxonomy" id="160396"/>
    <lineage>
        <taxon>Bacteria</taxon>
        <taxon>Pseudomonadati</taxon>
        <taxon>Bacteroidota</taxon>
        <taxon>Flavobacteriia</taxon>
        <taxon>Flavobacteriales</taxon>
        <taxon>Weeksellaceae</taxon>
        <taxon>Chryseobacterium group</taxon>
        <taxon>Chryseobacterium</taxon>
    </lineage>
</organism>
<reference evidence="1 2" key="1">
    <citation type="submission" date="2018-10" db="EMBL/GenBank/DDBJ databases">
        <title>Genomic Encyclopedia of Archaeal and Bacterial Type Strains, Phase II (KMG-II): from individual species to whole genera.</title>
        <authorList>
            <person name="Goeker M."/>
        </authorList>
    </citation>
    <scope>NUCLEOTIDE SEQUENCE [LARGE SCALE GENOMIC DNA]</scope>
    <source>
        <strain evidence="1 2">DSM 14219</strain>
    </source>
</reference>
<dbReference type="EMBL" id="RBXB01000003">
    <property type="protein sequence ID" value="RKS96728.1"/>
    <property type="molecule type" value="Genomic_DNA"/>
</dbReference>
<name>A0A495SC44_9FLAO</name>
<comment type="caution">
    <text evidence="1">The sequence shown here is derived from an EMBL/GenBank/DDBJ whole genome shotgun (WGS) entry which is preliminary data.</text>
</comment>
<accession>A0A495SC44</accession>
<sequence length="44" mass="5040">MKKLSSFYFVGLAVLNLVMGCINGNFSFFDTIFYYISIIAFTDQ</sequence>
<keyword evidence="2" id="KW-1185">Reference proteome</keyword>
<evidence type="ECO:0008006" key="3">
    <source>
        <dbReference type="Google" id="ProtNLM"/>
    </source>
</evidence>
<dbReference type="Proteomes" id="UP000272428">
    <property type="component" value="Unassembled WGS sequence"/>
</dbReference>
<evidence type="ECO:0000313" key="1">
    <source>
        <dbReference type="EMBL" id="RKS96728.1"/>
    </source>
</evidence>